<evidence type="ECO:0000256" key="4">
    <source>
        <dbReference type="ARBA" id="ARBA00035177"/>
    </source>
</evidence>
<dbReference type="Pfam" id="PF00468">
    <property type="entry name" value="Ribosomal_L34"/>
    <property type="match status" value="1"/>
</dbReference>
<dbReference type="InParanoid" id="A0A259U201"/>
<dbReference type="GO" id="GO:0005840">
    <property type="term" value="C:ribosome"/>
    <property type="evidence" value="ECO:0007669"/>
    <property type="project" value="UniProtKB-KW"/>
</dbReference>
<accession>A0A259U201</accession>
<evidence type="ECO:0000256" key="2">
    <source>
        <dbReference type="ARBA" id="ARBA00022980"/>
    </source>
</evidence>
<keyword evidence="8" id="KW-1185">Reference proteome</keyword>
<evidence type="ECO:0000313" key="8">
    <source>
        <dbReference type="Proteomes" id="UP000216446"/>
    </source>
</evidence>
<evidence type="ECO:0000256" key="1">
    <source>
        <dbReference type="ARBA" id="ARBA00010111"/>
    </source>
</evidence>
<sequence>MKRTYQPSRRKRANKHGFRSKMATKNGRSLLARRRAKGRHKLTISDAKPGK</sequence>
<feature type="compositionally biased region" description="Basic residues" evidence="6">
    <location>
        <begin position="31"/>
        <end position="42"/>
    </location>
</feature>
<dbReference type="HAMAP" id="MF_00391">
    <property type="entry name" value="Ribosomal_bL34"/>
    <property type="match status" value="1"/>
</dbReference>
<dbReference type="PANTHER" id="PTHR14503:SF4">
    <property type="entry name" value="LARGE RIBOSOMAL SUBUNIT PROTEIN BL34M"/>
    <property type="match status" value="1"/>
</dbReference>
<dbReference type="GO" id="GO:0006412">
    <property type="term" value="P:translation"/>
    <property type="evidence" value="ECO:0007669"/>
    <property type="project" value="UniProtKB-UniRule"/>
</dbReference>
<protein>
    <recommendedName>
        <fullName evidence="4 5">Large ribosomal subunit protein bL34</fullName>
    </recommendedName>
</protein>
<dbReference type="OrthoDB" id="9804164at2"/>
<dbReference type="PANTHER" id="PTHR14503">
    <property type="entry name" value="MITOCHONDRIAL RIBOSOMAL PROTEIN 34 FAMILY MEMBER"/>
    <property type="match status" value="1"/>
</dbReference>
<name>A0A259U201_9BACT</name>
<dbReference type="Proteomes" id="UP000216446">
    <property type="component" value="Unassembled WGS sequence"/>
</dbReference>
<organism evidence="7 8">
    <name type="scientific">Rubricoccus marinus</name>
    <dbReference type="NCBI Taxonomy" id="716817"/>
    <lineage>
        <taxon>Bacteria</taxon>
        <taxon>Pseudomonadati</taxon>
        <taxon>Rhodothermota</taxon>
        <taxon>Rhodothermia</taxon>
        <taxon>Rhodothermales</taxon>
        <taxon>Rubricoccaceae</taxon>
        <taxon>Rubricoccus</taxon>
    </lineage>
</organism>
<evidence type="ECO:0000313" key="7">
    <source>
        <dbReference type="EMBL" id="OZC04012.1"/>
    </source>
</evidence>
<gene>
    <name evidence="5" type="primary">rpmH</name>
    <name evidence="7" type="ORF">BSZ36_14080</name>
</gene>
<feature type="compositionally biased region" description="Basic residues" evidence="6">
    <location>
        <begin position="1"/>
        <end position="19"/>
    </location>
</feature>
<comment type="similarity">
    <text evidence="1 5">Belongs to the bacterial ribosomal protein bL34 family.</text>
</comment>
<dbReference type="InterPro" id="IPR000271">
    <property type="entry name" value="Ribosomal_bL34"/>
</dbReference>
<dbReference type="RefSeq" id="WP_094550016.1">
    <property type="nucleotide sequence ID" value="NZ_MQWB01000001.1"/>
</dbReference>
<evidence type="ECO:0000256" key="5">
    <source>
        <dbReference type="HAMAP-Rule" id="MF_00391"/>
    </source>
</evidence>
<reference evidence="7 8" key="1">
    <citation type="submission" date="2016-11" db="EMBL/GenBank/DDBJ databases">
        <title>Study of marine rhodopsin-containing bacteria.</title>
        <authorList>
            <person name="Yoshizawa S."/>
            <person name="Kumagai Y."/>
            <person name="Kogure K."/>
        </authorList>
    </citation>
    <scope>NUCLEOTIDE SEQUENCE [LARGE SCALE GENOMIC DNA]</scope>
    <source>
        <strain evidence="7 8">SG-29</strain>
    </source>
</reference>
<dbReference type="GO" id="GO:1990904">
    <property type="term" value="C:ribonucleoprotein complex"/>
    <property type="evidence" value="ECO:0007669"/>
    <property type="project" value="UniProtKB-KW"/>
</dbReference>
<dbReference type="AlphaFoldDB" id="A0A259U201"/>
<dbReference type="EMBL" id="MQWB01000001">
    <property type="protein sequence ID" value="OZC04012.1"/>
    <property type="molecule type" value="Genomic_DNA"/>
</dbReference>
<evidence type="ECO:0000256" key="3">
    <source>
        <dbReference type="ARBA" id="ARBA00023274"/>
    </source>
</evidence>
<keyword evidence="2 5" id="KW-0689">Ribosomal protein</keyword>
<keyword evidence="3 5" id="KW-0687">Ribonucleoprotein</keyword>
<dbReference type="NCBIfam" id="TIGR01030">
    <property type="entry name" value="rpmH_bact"/>
    <property type="match status" value="1"/>
</dbReference>
<dbReference type="Gene3D" id="1.10.287.3980">
    <property type="match status" value="1"/>
</dbReference>
<dbReference type="GO" id="GO:0003735">
    <property type="term" value="F:structural constituent of ribosome"/>
    <property type="evidence" value="ECO:0007669"/>
    <property type="project" value="InterPro"/>
</dbReference>
<evidence type="ECO:0000256" key="6">
    <source>
        <dbReference type="SAM" id="MobiDB-lite"/>
    </source>
</evidence>
<comment type="caution">
    <text evidence="7">The sequence shown here is derived from an EMBL/GenBank/DDBJ whole genome shotgun (WGS) entry which is preliminary data.</text>
</comment>
<feature type="region of interest" description="Disordered" evidence="6">
    <location>
        <begin position="1"/>
        <end position="51"/>
    </location>
</feature>
<dbReference type="FunFam" id="1.10.287.3980:FF:000001">
    <property type="entry name" value="Mitochondrial ribosomal protein L34"/>
    <property type="match status" value="1"/>
</dbReference>
<proteinExistence type="inferred from homology"/>
<dbReference type="FunCoup" id="A0A259U201">
    <property type="interactions" value="349"/>
</dbReference>